<gene>
    <name evidence="1" type="ORF">ACFPTO_13230</name>
</gene>
<evidence type="ECO:0000313" key="2">
    <source>
        <dbReference type="Proteomes" id="UP001596103"/>
    </source>
</evidence>
<name>A0ABW0J9I5_9BURK</name>
<accession>A0ABW0J9I5</accession>
<dbReference type="RefSeq" id="WP_377711792.1">
    <property type="nucleotide sequence ID" value="NZ_JBHSMP010000016.1"/>
</dbReference>
<proteinExistence type="predicted"/>
<evidence type="ECO:0000313" key="1">
    <source>
        <dbReference type="EMBL" id="MFC5429751.1"/>
    </source>
</evidence>
<dbReference type="EMBL" id="JBHSMP010000016">
    <property type="protein sequence ID" value="MFC5429751.1"/>
    <property type="molecule type" value="Genomic_DNA"/>
</dbReference>
<keyword evidence="2" id="KW-1185">Reference proteome</keyword>
<dbReference type="Proteomes" id="UP001596103">
    <property type="component" value="Unassembled WGS sequence"/>
</dbReference>
<sequence>MTKTAVEKMEKLGPPDTAISMIGLGVVESDAGFVDFKPSWVNVREAQFHKLAQRRQGKETWTFKRFGMKPESRSPEDLRRAHYREALNSLSTACKKAFDCLSRKMENQIRRQRSALVYFDAWGESSIFETPNSWRDAVSLDLLPKAIAREYGVSAFSCKLRGERSGFLQGLRVAADVLNSGEVDTVLLFGIFRAFPGMVLSEASSANALHGRAKTHLNSTINYSIERSGCVILRKDPGAGIALNVSDYFLLPEHSRRARRELTERWRASTGEDTASVYAGMHPSSAMQALESGAFDRLEHKANYFSICDMYGDSACLNPMLALSHLHSTGQLQQRRHALISADDGQAGIWLIECWSGANG</sequence>
<reference evidence="2" key="1">
    <citation type="journal article" date="2019" name="Int. J. Syst. Evol. Microbiol.">
        <title>The Global Catalogue of Microorganisms (GCM) 10K type strain sequencing project: providing services to taxonomists for standard genome sequencing and annotation.</title>
        <authorList>
            <consortium name="The Broad Institute Genomics Platform"/>
            <consortium name="The Broad Institute Genome Sequencing Center for Infectious Disease"/>
            <person name="Wu L."/>
            <person name="Ma J."/>
        </authorList>
    </citation>
    <scope>NUCLEOTIDE SEQUENCE [LARGE SCALE GENOMIC DNA]</scope>
    <source>
        <strain evidence="2">CCUG 56042</strain>
    </source>
</reference>
<protein>
    <recommendedName>
        <fullName evidence="3">3-oxoacyl-ACP synthase</fullName>
    </recommendedName>
</protein>
<evidence type="ECO:0008006" key="3">
    <source>
        <dbReference type="Google" id="ProtNLM"/>
    </source>
</evidence>
<comment type="caution">
    <text evidence="1">The sequence shown here is derived from an EMBL/GenBank/DDBJ whole genome shotgun (WGS) entry which is preliminary data.</text>
</comment>
<organism evidence="1 2">
    <name type="scientific">Paraburkholderia denitrificans</name>
    <dbReference type="NCBI Taxonomy" id="694025"/>
    <lineage>
        <taxon>Bacteria</taxon>
        <taxon>Pseudomonadati</taxon>
        <taxon>Pseudomonadota</taxon>
        <taxon>Betaproteobacteria</taxon>
        <taxon>Burkholderiales</taxon>
        <taxon>Burkholderiaceae</taxon>
        <taxon>Paraburkholderia</taxon>
    </lineage>
</organism>